<proteinExistence type="predicted"/>
<evidence type="ECO:0000313" key="3">
    <source>
        <dbReference type="Proteomes" id="UP000252519"/>
    </source>
</evidence>
<dbReference type="STRING" id="29170.A0A368FMK5"/>
<gene>
    <name evidence="2" type="ORF">ANCCAN_20795</name>
</gene>
<comment type="caution">
    <text evidence="2">The sequence shown here is derived from an EMBL/GenBank/DDBJ whole genome shotgun (WGS) entry which is preliminary data.</text>
</comment>
<evidence type="ECO:0000256" key="1">
    <source>
        <dbReference type="SAM" id="MobiDB-lite"/>
    </source>
</evidence>
<feature type="region of interest" description="Disordered" evidence="1">
    <location>
        <begin position="192"/>
        <end position="214"/>
    </location>
</feature>
<reference evidence="2 3" key="1">
    <citation type="submission" date="2014-10" db="EMBL/GenBank/DDBJ databases">
        <title>Draft genome of the hookworm Ancylostoma caninum.</title>
        <authorList>
            <person name="Mitreva M."/>
        </authorList>
    </citation>
    <scope>NUCLEOTIDE SEQUENCE [LARGE SCALE GENOMIC DNA]</scope>
    <source>
        <strain evidence="2 3">Baltimore</strain>
    </source>
</reference>
<sequence length="445" mass="51409">MNEERAEDLLDYCATNKVQFKFISAFSPWQGVHEQMIGIFKSAFTQVTRNRTLLMDDLHTLAKESEAICNSRPLTYVNDQEEFLPLRPVDFMRPTARLSFSRLLNEDEEWRPHYTTRVDLIKDWRFGLQLLESFWNRWQVEYPTSLRERHQISHPYPWIHHYDKPANGDSNSTAFTTDNINLVSGFEITPNATTQEQTATQNESTERSTRSSTHLMVTRSKARQQQLNLPLFISIMTALLQCVVSASFRYPEELTLDKKIIYAKPCVTNGVAVAVHSKKDKKQISWFPVTCPHGETQASFHPSKDLQLCGRKCECPKWSQFCSHYSNSRTQQSKASNIPSEFLHFTPDKICSFEQSTKCSQRKKIGTFNQIELYDGTLLLVSRLPVSVKDYPNSDDFICIDSEGKIVAATRSYQRTSMFCEKQQCSDSTNNFSMYALYDFSNTRS</sequence>
<dbReference type="Proteomes" id="UP000252519">
    <property type="component" value="Unassembled WGS sequence"/>
</dbReference>
<evidence type="ECO:0000313" key="2">
    <source>
        <dbReference type="EMBL" id="RCN33373.1"/>
    </source>
</evidence>
<dbReference type="EMBL" id="JOJR01000931">
    <property type="protein sequence ID" value="RCN33373.1"/>
    <property type="molecule type" value="Genomic_DNA"/>
</dbReference>
<protein>
    <recommendedName>
        <fullName evidence="4">DUF5641 domain-containing protein</fullName>
    </recommendedName>
</protein>
<dbReference type="AlphaFoldDB" id="A0A368FMK5"/>
<name>A0A368FMK5_ANCCA</name>
<dbReference type="OrthoDB" id="8019190at2759"/>
<organism evidence="2 3">
    <name type="scientific">Ancylostoma caninum</name>
    <name type="common">Dog hookworm</name>
    <dbReference type="NCBI Taxonomy" id="29170"/>
    <lineage>
        <taxon>Eukaryota</taxon>
        <taxon>Metazoa</taxon>
        <taxon>Ecdysozoa</taxon>
        <taxon>Nematoda</taxon>
        <taxon>Chromadorea</taxon>
        <taxon>Rhabditida</taxon>
        <taxon>Rhabditina</taxon>
        <taxon>Rhabditomorpha</taxon>
        <taxon>Strongyloidea</taxon>
        <taxon>Ancylostomatidae</taxon>
        <taxon>Ancylostomatinae</taxon>
        <taxon>Ancylostoma</taxon>
    </lineage>
</organism>
<evidence type="ECO:0008006" key="4">
    <source>
        <dbReference type="Google" id="ProtNLM"/>
    </source>
</evidence>
<keyword evidence="3" id="KW-1185">Reference proteome</keyword>
<dbReference type="Gene3D" id="3.30.420.10">
    <property type="entry name" value="Ribonuclease H-like superfamily/Ribonuclease H"/>
    <property type="match status" value="1"/>
</dbReference>
<dbReference type="GO" id="GO:0003676">
    <property type="term" value="F:nucleic acid binding"/>
    <property type="evidence" value="ECO:0007669"/>
    <property type="project" value="InterPro"/>
</dbReference>
<dbReference type="InterPro" id="IPR036397">
    <property type="entry name" value="RNaseH_sf"/>
</dbReference>
<feature type="compositionally biased region" description="Low complexity" evidence="1">
    <location>
        <begin position="192"/>
        <end position="203"/>
    </location>
</feature>
<accession>A0A368FMK5</accession>